<keyword evidence="3 6" id="KW-1133">Transmembrane helix</keyword>
<feature type="transmembrane region" description="Helical" evidence="6">
    <location>
        <begin position="392"/>
        <end position="412"/>
    </location>
</feature>
<accession>A0AB73I4S4</accession>
<dbReference type="GO" id="GO:0016874">
    <property type="term" value="F:ligase activity"/>
    <property type="evidence" value="ECO:0007669"/>
    <property type="project" value="UniProtKB-KW"/>
</dbReference>
<reference evidence="8" key="1">
    <citation type="submission" date="2023-07" db="EMBL/GenBank/DDBJ databases">
        <title>Sorghum-associated microbial communities from plants grown in Nebraska, USA.</title>
        <authorList>
            <person name="Schachtman D."/>
        </authorList>
    </citation>
    <scope>NUCLEOTIDE SEQUENCE</scope>
    <source>
        <strain evidence="8">DS1061</strain>
    </source>
</reference>
<feature type="transmembrane region" description="Helical" evidence="6">
    <location>
        <begin position="219"/>
        <end position="237"/>
    </location>
</feature>
<dbReference type="RefSeq" id="WP_392392422.1">
    <property type="nucleotide sequence ID" value="NZ_JAURTK010000001.1"/>
</dbReference>
<organism evidence="8 9">
    <name type="scientific">Paraburkholderia caledonica</name>
    <dbReference type="NCBI Taxonomy" id="134536"/>
    <lineage>
        <taxon>Bacteria</taxon>
        <taxon>Pseudomonadati</taxon>
        <taxon>Pseudomonadota</taxon>
        <taxon>Betaproteobacteria</taxon>
        <taxon>Burkholderiales</taxon>
        <taxon>Burkholderiaceae</taxon>
        <taxon>Paraburkholderia</taxon>
    </lineage>
</organism>
<evidence type="ECO:0000256" key="6">
    <source>
        <dbReference type="SAM" id="Phobius"/>
    </source>
</evidence>
<feature type="compositionally biased region" description="Polar residues" evidence="5">
    <location>
        <begin position="422"/>
        <end position="431"/>
    </location>
</feature>
<evidence type="ECO:0000256" key="4">
    <source>
        <dbReference type="ARBA" id="ARBA00023136"/>
    </source>
</evidence>
<dbReference type="AlphaFoldDB" id="A0AB73I4S4"/>
<proteinExistence type="predicted"/>
<feature type="region of interest" description="Disordered" evidence="5">
    <location>
        <begin position="422"/>
        <end position="451"/>
    </location>
</feature>
<dbReference type="EMBL" id="JAURTK010000001">
    <property type="protein sequence ID" value="MDP9644720.1"/>
    <property type="molecule type" value="Genomic_DNA"/>
</dbReference>
<dbReference type="InterPro" id="IPR051533">
    <property type="entry name" value="WaaL-like"/>
</dbReference>
<name>A0AB73I4S4_9BURK</name>
<dbReference type="InterPro" id="IPR007016">
    <property type="entry name" value="O-antigen_ligase-rel_domated"/>
</dbReference>
<evidence type="ECO:0000256" key="1">
    <source>
        <dbReference type="ARBA" id="ARBA00004141"/>
    </source>
</evidence>
<evidence type="ECO:0000256" key="3">
    <source>
        <dbReference type="ARBA" id="ARBA00022989"/>
    </source>
</evidence>
<comment type="caution">
    <text evidence="8">The sequence shown here is derived from an EMBL/GenBank/DDBJ whole genome shotgun (WGS) entry which is preliminary data.</text>
</comment>
<sequence>MTHTAARVERLFWVACPVLLFVVMFGHMTAIVFNALALLALGVAAGAFSADRPPLVRWPLLLPVAAWAGWGLASVAWSPYPMVSLHAWCDEVLYPLVSFWGFWLFGSQLRRPEPVVAVNWLACLALATISALNWGHLQPPTANTFPLHFYNRVGHTSTLAVFSMALFAGFLLRPRWRVVGASGIVLCLFIGLATLNRFFWPAAAVTLLVALYPLYRRRLMLAVLAIAVVGAAGVGTLELSSRLRTSGAAPEVTQARDVVIDGHQVYVPGSLSAIGDTVSADTRPKLWAFYVGQAEHHAWAGIGFGKPLPGIVYRNAMPPALLAAEPQALTHAHNLFINTWLQTGFIGVVLQTALLLSLVARFWRYQRAEPWLCAAGVALVAGMIAKNMTDDFMWQTTMLAFWSFAGLLLGYAEHGRASAGSSQSVERTMSTAGRVEPLRESQTVKLDEKGR</sequence>
<dbReference type="GO" id="GO:0016020">
    <property type="term" value="C:membrane"/>
    <property type="evidence" value="ECO:0007669"/>
    <property type="project" value="UniProtKB-SubCell"/>
</dbReference>
<evidence type="ECO:0000259" key="7">
    <source>
        <dbReference type="Pfam" id="PF04932"/>
    </source>
</evidence>
<feature type="transmembrane region" description="Helical" evidence="6">
    <location>
        <begin position="60"/>
        <end position="80"/>
    </location>
</feature>
<comment type="subcellular location">
    <subcellularLocation>
        <location evidence="1">Membrane</location>
        <topology evidence="1">Multi-pass membrane protein</topology>
    </subcellularLocation>
</comment>
<feature type="transmembrane region" description="Helical" evidence="6">
    <location>
        <begin position="149"/>
        <end position="169"/>
    </location>
</feature>
<feature type="domain" description="O-antigen ligase-related" evidence="7">
    <location>
        <begin position="184"/>
        <end position="350"/>
    </location>
</feature>
<feature type="transmembrane region" description="Helical" evidence="6">
    <location>
        <begin position="176"/>
        <end position="192"/>
    </location>
</feature>
<feature type="transmembrane region" description="Helical" evidence="6">
    <location>
        <begin position="340"/>
        <end position="363"/>
    </location>
</feature>
<protein>
    <submittedName>
        <fullName evidence="8">O-antigen ligase</fullName>
    </submittedName>
</protein>
<evidence type="ECO:0000313" key="8">
    <source>
        <dbReference type="EMBL" id="MDP9644720.1"/>
    </source>
</evidence>
<dbReference type="PANTHER" id="PTHR37422">
    <property type="entry name" value="TEICHURONIC ACID BIOSYNTHESIS PROTEIN TUAE"/>
    <property type="match status" value="1"/>
</dbReference>
<gene>
    <name evidence="8" type="ORF">J2793_000142</name>
</gene>
<evidence type="ECO:0000256" key="5">
    <source>
        <dbReference type="SAM" id="MobiDB-lite"/>
    </source>
</evidence>
<keyword evidence="4 6" id="KW-0472">Membrane</keyword>
<evidence type="ECO:0000313" key="9">
    <source>
        <dbReference type="Proteomes" id="UP001229486"/>
    </source>
</evidence>
<dbReference type="Pfam" id="PF04932">
    <property type="entry name" value="Wzy_C"/>
    <property type="match status" value="1"/>
</dbReference>
<keyword evidence="2 6" id="KW-0812">Transmembrane</keyword>
<keyword evidence="8" id="KW-0436">Ligase</keyword>
<evidence type="ECO:0000256" key="2">
    <source>
        <dbReference type="ARBA" id="ARBA00022692"/>
    </source>
</evidence>
<dbReference type="Proteomes" id="UP001229486">
    <property type="component" value="Unassembled WGS sequence"/>
</dbReference>
<feature type="transmembrane region" description="Helical" evidence="6">
    <location>
        <begin position="92"/>
        <end position="109"/>
    </location>
</feature>
<feature type="transmembrane region" description="Helical" evidence="6">
    <location>
        <begin position="20"/>
        <end position="48"/>
    </location>
</feature>
<feature type="transmembrane region" description="Helical" evidence="6">
    <location>
        <begin position="116"/>
        <end position="137"/>
    </location>
</feature>
<dbReference type="PANTHER" id="PTHR37422:SF23">
    <property type="entry name" value="TEICHURONIC ACID BIOSYNTHESIS PROTEIN TUAE"/>
    <property type="match status" value="1"/>
</dbReference>